<dbReference type="GO" id="GO:0005739">
    <property type="term" value="C:mitochondrion"/>
    <property type="evidence" value="ECO:0007669"/>
    <property type="project" value="UniProtKB-SubCell"/>
</dbReference>
<organism evidence="5 6">
    <name type="scientific">Absidia repens</name>
    <dbReference type="NCBI Taxonomy" id="90262"/>
    <lineage>
        <taxon>Eukaryota</taxon>
        <taxon>Fungi</taxon>
        <taxon>Fungi incertae sedis</taxon>
        <taxon>Mucoromycota</taxon>
        <taxon>Mucoromycotina</taxon>
        <taxon>Mucoromycetes</taxon>
        <taxon>Mucorales</taxon>
        <taxon>Cunninghamellaceae</taxon>
        <taxon>Absidia</taxon>
    </lineage>
</organism>
<comment type="similarity">
    <text evidence="3">Belongs to the alpha-ketoglutarate dehydrogenase component 4 family.</text>
</comment>
<comment type="subcellular location">
    <subcellularLocation>
        <location evidence="1">Mitochondrion</location>
    </subcellularLocation>
</comment>
<evidence type="ECO:0000256" key="4">
    <source>
        <dbReference type="SAM" id="MobiDB-lite"/>
    </source>
</evidence>
<evidence type="ECO:0000313" key="5">
    <source>
        <dbReference type="EMBL" id="ORZ19316.1"/>
    </source>
</evidence>
<comment type="caution">
    <text evidence="5">The sequence shown here is derived from an EMBL/GenBank/DDBJ whole genome shotgun (WGS) entry which is preliminary data.</text>
</comment>
<evidence type="ECO:0000256" key="1">
    <source>
        <dbReference type="ARBA" id="ARBA00004173"/>
    </source>
</evidence>
<feature type="region of interest" description="Disordered" evidence="4">
    <location>
        <begin position="26"/>
        <end position="71"/>
    </location>
</feature>
<sequence>MHFSKALRAGHQPMIRFVGSRQALWKETPPHHGAHPLTPANLEKHVPKPQPVATSASSSASSPTGSLEMSQLPARFQRLPLSDIEMEAVELGGASIIY</sequence>
<dbReference type="PANTHER" id="PTHR31601:SF2">
    <property type="entry name" value="ALPHA-KETOGLUTARATE DEHYDROGENASE COMPONENT 4"/>
    <property type="match status" value="1"/>
</dbReference>
<dbReference type="GO" id="GO:0004591">
    <property type="term" value="F:oxoglutarate dehydrogenase (succinyl-transferring) activity"/>
    <property type="evidence" value="ECO:0007669"/>
    <property type="project" value="TreeGrafter"/>
</dbReference>
<reference evidence="5 6" key="1">
    <citation type="submission" date="2016-07" db="EMBL/GenBank/DDBJ databases">
        <title>Pervasive Adenine N6-methylation of Active Genes in Fungi.</title>
        <authorList>
            <consortium name="DOE Joint Genome Institute"/>
            <person name="Mondo S.J."/>
            <person name="Dannebaum R.O."/>
            <person name="Kuo R.C."/>
            <person name="Labutti K."/>
            <person name="Haridas S."/>
            <person name="Kuo A."/>
            <person name="Salamov A."/>
            <person name="Ahrendt S.R."/>
            <person name="Lipzen A."/>
            <person name="Sullivan W."/>
            <person name="Andreopoulos W.B."/>
            <person name="Clum A."/>
            <person name="Lindquist E."/>
            <person name="Daum C."/>
            <person name="Ramamoorthy G.K."/>
            <person name="Gryganskyi A."/>
            <person name="Culley D."/>
            <person name="Magnuson J.K."/>
            <person name="James T.Y."/>
            <person name="O'Malley M.A."/>
            <person name="Stajich J.E."/>
            <person name="Spatafora J.W."/>
            <person name="Visel A."/>
            <person name="Grigoriev I.V."/>
        </authorList>
    </citation>
    <scope>NUCLEOTIDE SEQUENCE [LARGE SCALE GENOMIC DNA]</scope>
    <source>
        <strain evidence="5 6">NRRL 1336</strain>
    </source>
</reference>
<dbReference type="Pfam" id="PF10937">
    <property type="entry name" value="Kgd4-YMR31"/>
    <property type="match status" value="1"/>
</dbReference>
<dbReference type="EMBL" id="MCGE01000007">
    <property type="protein sequence ID" value="ORZ19316.1"/>
    <property type="molecule type" value="Genomic_DNA"/>
</dbReference>
<protein>
    <submittedName>
        <fullName evidence="5">Uncharacterized protein</fullName>
    </submittedName>
</protein>
<dbReference type="InterPro" id="IPR020373">
    <property type="entry name" value="Kgd4/YMR-31"/>
</dbReference>
<evidence type="ECO:0000256" key="3">
    <source>
        <dbReference type="ARBA" id="ARBA00043970"/>
    </source>
</evidence>
<dbReference type="AlphaFoldDB" id="A0A1X2IMT4"/>
<gene>
    <name evidence="5" type="ORF">BCR42DRAFT_409566</name>
</gene>
<evidence type="ECO:0000313" key="6">
    <source>
        <dbReference type="Proteomes" id="UP000193560"/>
    </source>
</evidence>
<evidence type="ECO:0000256" key="2">
    <source>
        <dbReference type="ARBA" id="ARBA00023128"/>
    </source>
</evidence>
<dbReference type="Proteomes" id="UP000193560">
    <property type="component" value="Unassembled WGS sequence"/>
</dbReference>
<accession>A0A1X2IMT4</accession>
<name>A0A1X2IMT4_9FUNG</name>
<dbReference type="GO" id="GO:0006103">
    <property type="term" value="P:2-oxoglutarate metabolic process"/>
    <property type="evidence" value="ECO:0007669"/>
    <property type="project" value="InterPro"/>
</dbReference>
<keyword evidence="6" id="KW-1185">Reference proteome</keyword>
<dbReference type="PANTHER" id="PTHR31601">
    <property type="entry name" value="28S RIBOSOMAL PROTEIN S36, MITOCHONDRIAL"/>
    <property type="match status" value="1"/>
</dbReference>
<proteinExistence type="inferred from homology"/>
<keyword evidence="2" id="KW-0496">Mitochondrion</keyword>
<dbReference type="OrthoDB" id="2116030at2759"/>